<dbReference type="PROSITE" id="PS50110">
    <property type="entry name" value="RESPONSE_REGULATORY"/>
    <property type="match status" value="1"/>
</dbReference>
<evidence type="ECO:0000313" key="4">
    <source>
        <dbReference type="Proteomes" id="UP000706039"/>
    </source>
</evidence>
<dbReference type="EMBL" id="JAINVV010000001">
    <property type="protein sequence ID" value="MBY8820968.1"/>
    <property type="molecule type" value="Genomic_DNA"/>
</dbReference>
<dbReference type="SMART" id="SM00448">
    <property type="entry name" value="REC"/>
    <property type="match status" value="1"/>
</dbReference>
<reference evidence="3 4" key="1">
    <citation type="submission" date="2021-08" db="EMBL/GenBank/DDBJ databases">
        <authorList>
            <person name="Tuo L."/>
        </authorList>
    </citation>
    <scope>NUCLEOTIDE SEQUENCE [LARGE SCALE GENOMIC DNA]</scope>
    <source>
        <strain evidence="3 4">JCM 31229</strain>
    </source>
</reference>
<organism evidence="3 4">
    <name type="scientific">Sphingomonas colocasiae</name>
    <dbReference type="NCBI Taxonomy" id="1848973"/>
    <lineage>
        <taxon>Bacteria</taxon>
        <taxon>Pseudomonadati</taxon>
        <taxon>Pseudomonadota</taxon>
        <taxon>Alphaproteobacteria</taxon>
        <taxon>Sphingomonadales</taxon>
        <taxon>Sphingomonadaceae</taxon>
        <taxon>Sphingomonas</taxon>
    </lineage>
</organism>
<feature type="domain" description="Response regulatory" evidence="2">
    <location>
        <begin position="4"/>
        <end position="114"/>
    </location>
</feature>
<name>A0ABS7PI95_9SPHN</name>
<dbReference type="RefSeq" id="WP_222988063.1">
    <property type="nucleotide sequence ID" value="NZ_JAINVV010000001.1"/>
</dbReference>
<dbReference type="InterPro" id="IPR001789">
    <property type="entry name" value="Sig_transdc_resp-reg_receiver"/>
</dbReference>
<evidence type="ECO:0000313" key="3">
    <source>
        <dbReference type="EMBL" id="MBY8820968.1"/>
    </source>
</evidence>
<accession>A0ABS7PI95</accession>
<dbReference type="Pfam" id="PF00072">
    <property type="entry name" value="Response_reg"/>
    <property type="match status" value="1"/>
</dbReference>
<dbReference type="NCBIfam" id="NF009972">
    <property type="entry name" value="PRK13435.1-3"/>
    <property type="match status" value="1"/>
</dbReference>
<keyword evidence="1" id="KW-0597">Phosphoprotein</keyword>
<evidence type="ECO:0000259" key="2">
    <source>
        <dbReference type="PROSITE" id="PS50110"/>
    </source>
</evidence>
<comment type="caution">
    <text evidence="3">The sequence shown here is derived from an EMBL/GenBank/DDBJ whole genome shotgun (WGS) entry which is preliminary data.</text>
</comment>
<dbReference type="Proteomes" id="UP000706039">
    <property type="component" value="Unassembled WGS sequence"/>
</dbReference>
<proteinExistence type="predicted"/>
<dbReference type="Gene3D" id="3.40.50.2300">
    <property type="match status" value="1"/>
</dbReference>
<protein>
    <submittedName>
        <fullName evidence="3">Response regulator</fullName>
    </submittedName>
</protein>
<gene>
    <name evidence="3" type="ORF">K7G82_01615</name>
</gene>
<keyword evidence="4" id="KW-1185">Reference proteome</keyword>
<dbReference type="SUPFAM" id="SSF52172">
    <property type="entry name" value="CheY-like"/>
    <property type="match status" value="1"/>
</dbReference>
<dbReference type="InterPro" id="IPR011006">
    <property type="entry name" value="CheY-like_superfamily"/>
</dbReference>
<feature type="modified residue" description="4-aspartylphosphate" evidence="1">
    <location>
        <position position="52"/>
    </location>
</feature>
<evidence type="ECO:0000256" key="1">
    <source>
        <dbReference type="PROSITE-ProRule" id="PRU00169"/>
    </source>
</evidence>
<sequence length="134" mass="14218">MTVRALIVEDEILVALDLESALMEIGIEVAGIAADRASALRMAEDVDFALVDVNLRDGQTGPSIGRALAMEHGVKVIFVTANPSQLGDGIEGTMGVMCKPFSDESISATVAFLTASDTRDDVAPPRELKLFQLN</sequence>